<comment type="similarity">
    <text evidence="2">Belongs to the major facilitator superfamily. Sugar transporter (TC 2.A.1.1) family.</text>
</comment>
<evidence type="ECO:0000313" key="10">
    <source>
        <dbReference type="Proteomes" id="UP000053095"/>
    </source>
</evidence>
<organism evidence="9 10">
    <name type="scientific">Talaromyces pinophilus</name>
    <name type="common">Penicillium pinophilum</name>
    <dbReference type="NCBI Taxonomy" id="128442"/>
    <lineage>
        <taxon>Eukaryota</taxon>
        <taxon>Fungi</taxon>
        <taxon>Dikarya</taxon>
        <taxon>Ascomycota</taxon>
        <taxon>Pezizomycotina</taxon>
        <taxon>Eurotiomycetes</taxon>
        <taxon>Eurotiomycetidae</taxon>
        <taxon>Eurotiales</taxon>
        <taxon>Trichocomaceae</taxon>
        <taxon>Talaromyces</taxon>
        <taxon>Talaromyces sect. Talaromyces</taxon>
    </lineage>
</organism>
<dbReference type="GO" id="GO:0005351">
    <property type="term" value="F:carbohydrate:proton symporter activity"/>
    <property type="evidence" value="ECO:0007669"/>
    <property type="project" value="TreeGrafter"/>
</dbReference>
<feature type="domain" description="Major facilitator superfamily (MFS) profile" evidence="8">
    <location>
        <begin position="62"/>
        <end position="519"/>
    </location>
</feature>
<evidence type="ECO:0000313" key="9">
    <source>
        <dbReference type="EMBL" id="GAM38447.1"/>
    </source>
</evidence>
<dbReference type="InterPro" id="IPR020846">
    <property type="entry name" value="MFS_dom"/>
</dbReference>
<feature type="transmembrane region" description="Helical" evidence="7">
    <location>
        <begin position="187"/>
        <end position="210"/>
    </location>
</feature>
<evidence type="ECO:0000256" key="6">
    <source>
        <dbReference type="ARBA" id="ARBA00023136"/>
    </source>
</evidence>
<dbReference type="InterPro" id="IPR036259">
    <property type="entry name" value="MFS_trans_sf"/>
</dbReference>
<dbReference type="PANTHER" id="PTHR48022:SF79">
    <property type="entry name" value="LACTOSE PERMEASE, PUTATIVE (AFU_ORTHOLOGUE AFUA_6G01860)-RELATED"/>
    <property type="match status" value="1"/>
</dbReference>
<evidence type="ECO:0000256" key="4">
    <source>
        <dbReference type="ARBA" id="ARBA00022692"/>
    </source>
</evidence>
<feature type="transmembrane region" description="Helical" evidence="7">
    <location>
        <begin position="396"/>
        <end position="419"/>
    </location>
</feature>
<feature type="transmembrane region" description="Helical" evidence="7">
    <location>
        <begin position="496"/>
        <end position="515"/>
    </location>
</feature>
<keyword evidence="3" id="KW-0813">Transport</keyword>
<comment type="caution">
    <text evidence="9">The sequence shown here is derived from an EMBL/GenBank/DDBJ whole genome shotgun (WGS) entry which is preliminary data.</text>
</comment>
<dbReference type="Gene3D" id="1.20.1250.20">
    <property type="entry name" value="MFS general substrate transporter like domains"/>
    <property type="match status" value="1"/>
</dbReference>
<evidence type="ECO:0000256" key="7">
    <source>
        <dbReference type="SAM" id="Phobius"/>
    </source>
</evidence>
<sequence length="560" mass="61528">MAELNKTARAVNDVAEPEQFDKVDAAHVEEVVLARLTEEDVWKISQDALDVWSWTGFRLCLIMFVQGCNQAGYGIDWGVIGGINAFPALHSYFGFGTSGGVVGTITALMSVGNIAGAPFLSLADVIGRRGINFIGNLIVIAAAIMQGCAPNIKVLMAGRFLLGFGSAMMSSSQYMGEIAPVHLRGRLVGIFGACFQIGSLVMGGVMLGLANISGNWSWRIPFLLEALFPLIVCLTIFILTPESPRYYVMRGQVEKARQVIAKYHTTSENVNEPIVGIVINQMEESLENERAGFRNFWDYRVFFTKAVRYRLLVLILYSVFQQWNGGGIISYYVRITPEICSDGTTNPMKTQMVPALETIGIDGKLPQLGISLGTTATYFVFTAVGSFLVDKIRRRTLIFSGLISIILFQTAATITSWQYSLTSSHAAAGLTIFWIFMFQTFSSLLIATMHNLYPVEILSLALRAKGMGLYGLIQGAAGAVQTYGIGVGINKLGYKIWVVYIVYNGVQLGLSYLIFPETFGLSLEEIDAVFETKGVPPVKMSLEIQKAKKLRERMGRNENN</sequence>
<comment type="subcellular location">
    <subcellularLocation>
        <location evidence="1">Membrane</location>
        <topology evidence="1">Multi-pass membrane protein</topology>
    </subcellularLocation>
</comment>
<keyword evidence="6 7" id="KW-0472">Membrane</keyword>
<keyword evidence="5 7" id="KW-1133">Transmembrane helix</keyword>
<feature type="transmembrane region" description="Helical" evidence="7">
    <location>
        <begin position="311"/>
        <end position="333"/>
    </location>
</feature>
<accession>A0A6V8HAK5</accession>
<evidence type="ECO:0000256" key="5">
    <source>
        <dbReference type="ARBA" id="ARBA00022989"/>
    </source>
</evidence>
<feature type="transmembrane region" description="Helical" evidence="7">
    <location>
        <begin position="222"/>
        <end position="240"/>
    </location>
</feature>
<dbReference type="EMBL" id="DF933829">
    <property type="protein sequence ID" value="GAM38447.1"/>
    <property type="molecule type" value="Genomic_DNA"/>
</dbReference>
<dbReference type="InterPro" id="IPR005828">
    <property type="entry name" value="MFS_sugar_transport-like"/>
</dbReference>
<feature type="transmembrane region" description="Helical" evidence="7">
    <location>
        <begin position="468"/>
        <end position="490"/>
    </location>
</feature>
<dbReference type="SUPFAM" id="SSF103473">
    <property type="entry name" value="MFS general substrate transporter"/>
    <property type="match status" value="1"/>
</dbReference>
<evidence type="ECO:0000256" key="2">
    <source>
        <dbReference type="ARBA" id="ARBA00010992"/>
    </source>
</evidence>
<protein>
    <recommendedName>
        <fullName evidence="8">Major facilitator superfamily (MFS) profile domain-containing protein</fullName>
    </recommendedName>
</protein>
<feature type="transmembrane region" description="Helical" evidence="7">
    <location>
        <begin position="368"/>
        <end position="389"/>
    </location>
</feature>
<evidence type="ECO:0000256" key="1">
    <source>
        <dbReference type="ARBA" id="ARBA00004141"/>
    </source>
</evidence>
<reference evidence="10" key="1">
    <citation type="journal article" date="2015" name="Genome Announc.">
        <title>Draft genome sequence of Talaromyces cellulolyticus strain Y-94, a source of lignocellulosic biomass-degrading enzymes.</title>
        <authorList>
            <person name="Fujii T."/>
            <person name="Koike H."/>
            <person name="Sawayama S."/>
            <person name="Yano S."/>
            <person name="Inoue H."/>
        </authorList>
    </citation>
    <scope>NUCLEOTIDE SEQUENCE [LARGE SCALE GENOMIC DNA]</scope>
    <source>
        <strain evidence="10">Y-94</strain>
    </source>
</reference>
<feature type="transmembrane region" description="Helical" evidence="7">
    <location>
        <begin position="101"/>
        <end position="121"/>
    </location>
</feature>
<keyword evidence="10" id="KW-1185">Reference proteome</keyword>
<dbReference type="AlphaFoldDB" id="A0A6V8HAK5"/>
<dbReference type="FunFam" id="1.20.1250.20:FF:000134">
    <property type="entry name" value="MFS sugar transporter protein"/>
    <property type="match status" value="1"/>
</dbReference>
<evidence type="ECO:0000259" key="8">
    <source>
        <dbReference type="PROSITE" id="PS50850"/>
    </source>
</evidence>
<feature type="transmembrane region" description="Helical" evidence="7">
    <location>
        <begin position="425"/>
        <end position="447"/>
    </location>
</feature>
<dbReference type="GO" id="GO:0016020">
    <property type="term" value="C:membrane"/>
    <property type="evidence" value="ECO:0007669"/>
    <property type="project" value="UniProtKB-SubCell"/>
</dbReference>
<proteinExistence type="inferred from homology"/>
<name>A0A6V8HAK5_TALPI</name>
<keyword evidence="4 7" id="KW-0812">Transmembrane</keyword>
<evidence type="ECO:0000256" key="3">
    <source>
        <dbReference type="ARBA" id="ARBA00022448"/>
    </source>
</evidence>
<dbReference type="PROSITE" id="PS50850">
    <property type="entry name" value="MFS"/>
    <property type="match status" value="1"/>
</dbReference>
<dbReference type="PANTHER" id="PTHR48022">
    <property type="entry name" value="PLASTIDIC GLUCOSE TRANSPORTER 4"/>
    <property type="match status" value="1"/>
</dbReference>
<dbReference type="Pfam" id="PF00083">
    <property type="entry name" value="Sugar_tr"/>
    <property type="match status" value="1"/>
</dbReference>
<dbReference type="Proteomes" id="UP000053095">
    <property type="component" value="Unassembled WGS sequence"/>
</dbReference>
<gene>
    <name evidence="9" type="ORF">TCE0_033r09176</name>
</gene>
<feature type="transmembrane region" description="Helical" evidence="7">
    <location>
        <begin position="133"/>
        <end position="152"/>
    </location>
</feature>
<dbReference type="InterPro" id="IPR050360">
    <property type="entry name" value="MFS_Sugar_Transporters"/>
</dbReference>